<evidence type="ECO:0000259" key="4">
    <source>
        <dbReference type="Pfam" id="PF01420"/>
    </source>
</evidence>
<protein>
    <submittedName>
        <fullName evidence="5">Type I restriction enzyme, S subunit</fullName>
    </submittedName>
</protein>
<dbReference type="Gene3D" id="1.10.287.1120">
    <property type="entry name" value="Bipartite methylase S protein"/>
    <property type="match status" value="1"/>
</dbReference>
<evidence type="ECO:0000256" key="1">
    <source>
        <dbReference type="ARBA" id="ARBA00010923"/>
    </source>
</evidence>
<comment type="similarity">
    <text evidence="1">Belongs to the type-I restriction system S methylase family.</text>
</comment>
<gene>
    <name evidence="5" type="ORF">SAMN06265371_104140</name>
</gene>
<feature type="domain" description="Type I restriction modification DNA specificity" evidence="4">
    <location>
        <begin position="232"/>
        <end position="396"/>
    </location>
</feature>
<dbReference type="GO" id="GO:0009307">
    <property type="term" value="P:DNA restriction-modification system"/>
    <property type="evidence" value="ECO:0007669"/>
    <property type="project" value="UniProtKB-KW"/>
</dbReference>
<dbReference type="InterPro" id="IPR000055">
    <property type="entry name" value="Restrct_endonuc_typeI_TRD"/>
</dbReference>
<organism evidence="5 6">
    <name type="scientific">Lutibacter agarilyticus</name>
    <dbReference type="NCBI Taxonomy" id="1109740"/>
    <lineage>
        <taxon>Bacteria</taxon>
        <taxon>Pseudomonadati</taxon>
        <taxon>Bacteroidota</taxon>
        <taxon>Flavobacteriia</taxon>
        <taxon>Flavobacteriales</taxon>
        <taxon>Flavobacteriaceae</taxon>
        <taxon>Lutibacter</taxon>
    </lineage>
</organism>
<dbReference type="EMBL" id="FZNT01000004">
    <property type="protein sequence ID" value="SNR50976.1"/>
    <property type="molecule type" value="Genomic_DNA"/>
</dbReference>
<proteinExistence type="inferred from homology"/>
<keyword evidence="3" id="KW-0238">DNA-binding</keyword>
<dbReference type="OrthoDB" id="667970at2"/>
<dbReference type="GO" id="GO:0003677">
    <property type="term" value="F:DNA binding"/>
    <property type="evidence" value="ECO:0007669"/>
    <property type="project" value="UniProtKB-KW"/>
</dbReference>
<dbReference type="AlphaFoldDB" id="A0A238WWW0"/>
<accession>A0A238WWW0</accession>
<dbReference type="RefSeq" id="WP_089381254.1">
    <property type="nucleotide sequence ID" value="NZ_FZNT01000004.1"/>
</dbReference>
<dbReference type="Proteomes" id="UP000198384">
    <property type="component" value="Unassembled WGS sequence"/>
</dbReference>
<evidence type="ECO:0000256" key="2">
    <source>
        <dbReference type="ARBA" id="ARBA00022747"/>
    </source>
</evidence>
<dbReference type="PANTHER" id="PTHR30408:SF12">
    <property type="entry name" value="TYPE I RESTRICTION ENZYME MJAVIII SPECIFICITY SUBUNIT"/>
    <property type="match status" value="1"/>
</dbReference>
<feature type="domain" description="Type I restriction modification DNA specificity" evidence="4">
    <location>
        <begin position="20"/>
        <end position="205"/>
    </location>
</feature>
<name>A0A238WWW0_9FLAO</name>
<keyword evidence="2" id="KW-0680">Restriction system</keyword>
<evidence type="ECO:0000256" key="3">
    <source>
        <dbReference type="ARBA" id="ARBA00023125"/>
    </source>
</evidence>
<dbReference type="Gene3D" id="3.90.220.20">
    <property type="entry name" value="DNA methylase specificity domains"/>
    <property type="match status" value="2"/>
</dbReference>
<evidence type="ECO:0000313" key="6">
    <source>
        <dbReference type="Proteomes" id="UP000198384"/>
    </source>
</evidence>
<dbReference type="InterPro" id="IPR044946">
    <property type="entry name" value="Restrct_endonuc_typeI_TRD_sf"/>
</dbReference>
<keyword evidence="6" id="KW-1185">Reference proteome</keyword>
<dbReference type="InterPro" id="IPR052021">
    <property type="entry name" value="Type-I_RS_S_subunit"/>
</dbReference>
<dbReference type="SUPFAM" id="SSF116734">
    <property type="entry name" value="DNA methylase specificity domain"/>
    <property type="match status" value="2"/>
</dbReference>
<evidence type="ECO:0000313" key="5">
    <source>
        <dbReference type="EMBL" id="SNR50976.1"/>
    </source>
</evidence>
<reference evidence="5 6" key="1">
    <citation type="submission" date="2017-06" db="EMBL/GenBank/DDBJ databases">
        <authorList>
            <person name="Kim H.J."/>
            <person name="Triplett B.A."/>
        </authorList>
    </citation>
    <scope>NUCLEOTIDE SEQUENCE [LARGE SCALE GENOMIC DNA]</scope>
    <source>
        <strain evidence="5 6">DSM 29150</strain>
    </source>
</reference>
<sequence>MKTTTQKLTPQLRFKEFDGEWEQKNLGDVTKYIKGFAFKSEDYKNEGVRIVRVSDLGVDRIKNNNGKLFIDEDKASEFDKYKLRTGNIVITTVGSKPEMLESAVGRGIYIHNDNEGLLNQNMLKFENVKDVSNGFIIGLINSKRYQHYMKGIARGNANQANITVVDLLQYNLNIPQLPEQQKIATFLTSVDTKIQQLTRKKQLLETYKKGAMQQLFSQKLRFKQNNGSEFPKWEEKRLGAEVVSYNKKSTFNDEFEVLTSSNKGLMLQSEYYGENRLTERDNLGFNVIPEKHITYRSRSDNRKFTFNINKLGITGVISTYYPVFISKNGSSNFIVELLNFNQNYIGKFSVGTSQTVLSFNELKRIKFKIPCSEEQQKIANYLSALDTKIESVQKQLSQTQTFKKGLLQQLFV</sequence>
<dbReference type="Pfam" id="PF01420">
    <property type="entry name" value="Methylase_S"/>
    <property type="match status" value="2"/>
</dbReference>
<dbReference type="PANTHER" id="PTHR30408">
    <property type="entry name" value="TYPE-1 RESTRICTION ENZYME ECOKI SPECIFICITY PROTEIN"/>
    <property type="match status" value="1"/>
</dbReference>